<dbReference type="PANTHER" id="PTHR34070:SF1">
    <property type="entry name" value="DNA ALKYLATION REPAIR PROTEIN"/>
    <property type="match status" value="1"/>
</dbReference>
<protein>
    <submittedName>
        <fullName evidence="1">DNA alkylation repair enzyme</fullName>
    </submittedName>
</protein>
<evidence type="ECO:0000313" key="2">
    <source>
        <dbReference type="Proteomes" id="UP000198379"/>
    </source>
</evidence>
<dbReference type="Proteomes" id="UP000198379">
    <property type="component" value="Unassembled WGS sequence"/>
</dbReference>
<sequence>MQYITRKSDIRIRLQECLQAYDEEGLITSCDVTYKTLLSHKVKFPLLEFCGEQFYEHLLEIDHIQFCDHIQSLKTEGGNVILGIMLQKRLDHHYEESIQKATAYIADADMWYVCDIIGERVWGVSLLQTPEKTMAVIEAKTHHESHWVIRSLGAGIHYAIKKGLPKVYVKMLFDLLLTCANTTNKEIRQGIGWAAKTTAKFHPDIIRFRESELNNTQNVANWFRKKVAIGLERHQHAKGN</sequence>
<dbReference type="EMBL" id="FZNY01000001">
    <property type="protein sequence ID" value="SNR38682.1"/>
    <property type="molecule type" value="Genomic_DNA"/>
</dbReference>
<dbReference type="InterPro" id="IPR014825">
    <property type="entry name" value="DNA_alkylation"/>
</dbReference>
<keyword evidence="2" id="KW-1185">Reference proteome</keyword>
<evidence type="ECO:0000313" key="1">
    <source>
        <dbReference type="EMBL" id="SNR38682.1"/>
    </source>
</evidence>
<organism evidence="1 2">
    <name type="scientific">Dokdonia pacifica</name>
    <dbReference type="NCBI Taxonomy" id="1627892"/>
    <lineage>
        <taxon>Bacteria</taxon>
        <taxon>Pseudomonadati</taxon>
        <taxon>Bacteroidota</taxon>
        <taxon>Flavobacteriia</taxon>
        <taxon>Flavobacteriales</taxon>
        <taxon>Flavobacteriaceae</taxon>
        <taxon>Dokdonia</taxon>
    </lineage>
</organism>
<dbReference type="Gene3D" id="1.25.10.90">
    <property type="match status" value="1"/>
</dbReference>
<accession>A0A238VWH2</accession>
<gene>
    <name evidence="1" type="ORF">SAMN06265376_101451</name>
</gene>
<proteinExistence type="predicted"/>
<dbReference type="OrthoDB" id="1424326at2"/>
<reference evidence="1 2" key="1">
    <citation type="submission" date="2017-06" db="EMBL/GenBank/DDBJ databases">
        <authorList>
            <person name="Kim H.J."/>
            <person name="Triplett B.A."/>
        </authorList>
    </citation>
    <scope>NUCLEOTIDE SEQUENCE [LARGE SCALE GENOMIC DNA]</scope>
    <source>
        <strain evidence="1 2">DSM 25597</strain>
    </source>
</reference>
<dbReference type="PANTHER" id="PTHR34070">
    <property type="entry name" value="ARMADILLO-TYPE FOLD"/>
    <property type="match status" value="1"/>
</dbReference>
<dbReference type="InterPro" id="IPR016024">
    <property type="entry name" value="ARM-type_fold"/>
</dbReference>
<dbReference type="SUPFAM" id="SSF48371">
    <property type="entry name" value="ARM repeat"/>
    <property type="match status" value="1"/>
</dbReference>
<name>A0A238VWH2_9FLAO</name>
<dbReference type="AlphaFoldDB" id="A0A238VWH2"/>
<dbReference type="RefSeq" id="WP_089369791.1">
    <property type="nucleotide sequence ID" value="NZ_BMEP01000002.1"/>
</dbReference>
<dbReference type="Pfam" id="PF08713">
    <property type="entry name" value="DNA_alkylation"/>
    <property type="match status" value="1"/>
</dbReference>